<accession>A0ABY9EI83</accession>
<dbReference type="InterPro" id="IPR048469">
    <property type="entry name" value="YchJ-like_M"/>
</dbReference>
<keyword evidence="3" id="KW-1185">Reference proteome</keyword>
<evidence type="ECO:0000313" key="2">
    <source>
        <dbReference type="EMBL" id="WKD51350.1"/>
    </source>
</evidence>
<reference evidence="2 3" key="1">
    <citation type="submission" date="2022-05" db="EMBL/GenBank/DDBJ databases">
        <title>Microbulbifer sp. nov., isolated from sponge.</title>
        <authorList>
            <person name="Gao L."/>
        </authorList>
    </citation>
    <scope>NUCLEOTIDE SEQUENCE [LARGE SCALE GENOMIC DNA]</scope>
    <source>
        <strain evidence="2 3">MI-G</strain>
    </source>
</reference>
<dbReference type="SUPFAM" id="SSF54427">
    <property type="entry name" value="NTF2-like"/>
    <property type="match status" value="1"/>
</dbReference>
<evidence type="ECO:0000313" key="3">
    <source>
        <dbReference type="Proteomes" id="UP001321520"/>
    </source>
</evidence>
<dbReference type="InterPro" id="IPR032710">
    <property type="entry name" value="NTF2-like_dom_sf"/>
</dbReference>
<dbReference type="Pfam" id="PF17775">
    <property type="entry name" value="YchJ_M-like"/>
    <property type="match status" value="1"/>
</dbReference>
<name>A0ABY9EI83_9GAMM</name>
<sequence length="126" mass="14410">MTVPPCPCGSGKNLRACCGLYLSGKAYPNTAVSLLRSRYTAYATGNLTYLHKTWHPDSRPNLHPEDLTTQWTHLRIIRVKPGLKRSAAEFKALYLDGNQVCEVHEISLFKLYRKRWVYLQACADWP</sequence>
<protein>
    <submittedName>
        <fullName evidence="2">YchJ family metal-binding protein</fullName>
    </submittedName>
</protein>
<gene>
    <name evidence="2" type="ORF">M8T91_08005</name>
</gene>
<dbReference type="RefSeq" id="WP_301418544.1">
    <property type="nucleotide sequence ID" value="NZ_CP098023.1"/>
</dbReference>
<dbReference type="Gene3D" id="3.10.450.50">
    <property type="match status" value="1"/>
</dbReference>
<proteinExistence type="predicted"/>
<dbReference type="Pfam" id="PF02810">
    <property type="entry name" value="SEC-C"/>
    <property type="match status" value="1"/>
</dbReference>
<feature type="domain" description="YchJ-like middle NTF2-like" evidence="1">
    <location>
        <begin position="30"/>
        <end position="120"/>
    </location>
</feature>
<dbReference type="InterPro" id="IPR004027">
    <property type="entry name" value="SEC_C_motif"/>
</dbReference>
<organism evidence="2 3">
    <name type="scientific">Microbulbifer spongiae</name>
    <dbReference type="NCBI Taxonomy" id="2944933"/>
    <lineage>
        <taxon>Bacteria</taxon>
        <taxon>Pseudomonadati</taxon>
        <taxon>Pseudomonadota</taxon>
        <taxon>Gammaproteobacteria</taxon>
        <taxon>Cellvibrionales</taxon>
        <taxon>Microbulbiferaceae</taxon>
        <taxon>Microbulbifer</taxon>
    </lineage>
</organism>
<dbReference type="Proteomes" id="UP001321520">
    <property type="component" value="Chromosome"/>
</dbReference>
<dbReference type="EMBL" id="CP098023">
    <property type="protein sequence ID" value="WKD51350.1"/>
    <property type="molecule type" value="Genomic_DNA"/>
</dbReference>
<evidence type="ECO:0000259" key="1">
    <source>
        <dbReference type="Pfam" id="PF17775"/>
    </source>
</evidence>
<dbReference type="SUPFAM" id="SSF103642">
    <property type="entry name" value="Sec-C motif"/>
    <property type="match status" value="1"/>
</dbReference>